<evidence type="ECO:0000313" key="8">
    <source>
        <dbReference type="EMBL" id="KAF2250600.1"/>
    </source>
</evidence>
<dbReference type="GO" id="GO:0045944">
    <property type="term" value="P:positive regulation of transcription by RNA polymerase II"/>
    <property type="evidence" value="ECO:0007669"/>
    <property type="project" value="TreeGrafter"/>
</dbReference>
<dbReference type="PROSITE" id="PS00463">
    <property type="entry name" value="ZN2_CY6_FUNGAL_1"/>
    <property type="match status" value="1"/>
</dbReference>
<dbReference type="InterPro" id="IPR001138">
    <property type="entry name" value="Zn2Cys6_DnaBD"/>
</dbReference>
<comment type="subcellular location">
    <subcellularLocation>
        <location evidence="1">Nucleus</location>
    </subcellularLocation>
</comment>
<dbReference type="GO" id="GO:0043565">
    <property type="term" value="F:sequence-specific DNA binding"/>
    <property type="evidence" value="ECO:0007669"/>
    <property type="project" value="TreeGrafter"/>
</dbReference>
<dbReference type="SMART" id="SM00066">
    <property type="entry name" value="GAL4"/>
    <property type="match status" value="1"/>
</dbReference>
<feature type="region of interest" description="Disordered" evidence="6">
    <location>
        <begin position="72"/>
        <end position="120"/>
    </location>
</feature>
<dbReference type="PANTHER" id="PTHR47540:SF2">
    <property type="entry name" value="ZN(II)2CYS6 TRANSCRIPTION FACTOR (EUROFUNG)"/>
    <property type="match status" value="1"/>
</dbReference>
<feature type="compositionally biased region" description="Polar residues" evidence="6">
    <location>
        <begin position="83"/>
        <end position="93"/>
    </location>
</feature>
<sequence>MFVTFRHNQDKDSLDAVRETTDPPVPKGAQSDACRRCREKKLRCTGERSGCDRCLANGWQCTYPGRLRSRQNSLATTGKRKSSSTTDPGVQRSTESKRSLPRARTHSQSMTPSTCPDDSAITTANEMINFNDNSWQIEAMQIPPSPRASPELFPMDAMSSWSMLNGGHDHSFSLSGQGHIQQDATDGLAMNLDFDVDEILSMPGILSSDTRSLDASPTDRSIEMGQQTVLGAQQSSRTVITVYPNSIEEAIQQQSICPYGSSMHSKCSTRSRGLNGWPENPSDCGGPPAIPRKREEQCALSGEAGQVQHVHRMLTILGFDGDQHQCSIGCRR</sequence>
<dbReference type="AlphaFoldDB" id="A0A6A6IM31"/>
<feature type="region of interest" description="Disordered" evidence="6">
    <location>
        <begin position="270"/>
        <end position="292"/>
    </location>
</feature>
<dbReference type="GO" id="GO:0000981">
    <property type="term" value="F:DNA-binding transcription factor activity, RNA polymerase II-specific"/>
    <property type="evidence" value="ECO:0007669"/>
    <property type="project" value="InterPro"/>
</dbReference>
<evidence type="ECO:0000256" key="2">
    <source>
        <dbReference type="ARBA" id="ARBA00023015"/>
    </source>
</evidence>
<evidence type="ECO:0000259" key="7">
    <source>
        <dbReference type="PROSITE" id="PS50048"/>
    </source>
</evidence>
<dbReference type="InterPro" id="IPR036864">
    <property type="entry name" value="Zn2-C6_fun-type_DNA-bd_sf"/>
</dbReference>
<dbReference type="GeneID" id="54588132"/>
<keyword evidence="5" id="KW-0539">Nucleus</keyword>
<dbReference type="Pfam" id="PF00172">
    <property type="entry name" value="Zn_clus"/>
    <property type="match status" value="1"/>
</dbReference>
<evidence type="ECO:0000256" key="3">
    <source>
        <dbReference type="ARBA" id="ARBA00023125"/>
    </source>
</evidence>
<accession>A0A6A6IM31</accession>
<keyword evidence="9" id="KW-1185">Reference proteome</keyword>
<feature type="region of interest" description="Disordered" evidence="6">
    <location>
        <begin position="1"/>
        <end position="32"/>
    </location>
</feature>
<dbReference type="SUPFAM" id="SSF57701">
    <property type="entry name" value="Zn2/Cys6 DNA-binding domain"/>
    <property type="match status" value="1"/>
</dbReference>
<evidence type="ECO:0000313" key="9">
    <source>
        <dbReference type="Proteomes" id="UP000800094"/>
    </source>
</evidence>
<dbReference type="Proteomes" id="UP000800094">
    <property type="component" value="Unassembled WGS sequence"/>
</dbReference>
<dbReference type="PROSITE" id="PS50048">
    <property type="entry name" value="ZN2_CY6_FUNGAL_2"/>
    <property type="match status" value="1"/>
</dbReference>
<evidence type="ECO:0000256" key="6">
    <source>
        <dbReference type="SAM" id="MobiDB-lite"/>
    </source>
</evidence>
<dbReference type="GO" id="GO:0008270">
    <property type="term" value="F:zinc ion binding"/>
    <property type="evidence" value="ECO:0007669"/>
    <property type="project" value="InterPro"/>
</dbReference>
<dbReference type="EMBL" id="ML987193">
    <property type="protein sequence ID" value="KAF2250600.1"/>
    <property type="molecule type" value="Genomic_DNA"/>
</dbReference>
<protein>
    <recommendedName>
        <fullName evidence="7">Zn(2)-C6 fungal-type domain-containing protein</fullName>
    </recommendedName>
</protein>
<feature type="domain" description="Zn(2)-C6 fungal-type" evidence="7">
    <location>
        <begin position="33"/>
        <end position="63"/>
    </location>
</feature>
<proteinExistence type="predicted"/>
<evidence type="ECO:0000256" key="1">
    <source>
        <dbReference type="ARBA" id="ARBA00004123"/>
    </source>
</evidence>
<reference evidence="8" key="1">
    <citation type="journal article" date="2020" name="Stud. Mycol.">
        <title>101 Dothideomycetes genomes: a test case for predicting lifestyles and emergence of pathogens.</title>
        <authorList>
            <person name="Haridas S."/>
            <person name="Albert R."/>
            <person name="Binder M."/>
            <person name="Bloem J."/>
            <person name="Labutti K."/>
            <person name="Salamov A."/>
            <person name="Andreopoulos B."/>
            <person name="Baker S."/>
            <person name="Barry K."/>
            <person name="Bills G."/>
            <person name="Bluhm B."/>
            <person name="Cannon C."/>
            <person name="Castanera R."/>
            <person name="Culley D."/>
            <person name="Daum C."/>
            <person name="Ezra D."/>
            <person name="Gonzalez J."/>
            <person name="Henrissat B."/>
            <person name="Kuo A."/>
            <person name="Liang C."/>
            <person name="Lipzen A."/>
            <person name="Lutzoni F."/>
            <person name="Magnuson J."/>
            <person name="Mondo S."/>
            <person name="Nolan M."/>
            <person name="Ohm R."/>
            <person name="Pangilinan J."/>
            <person name="Park H.-J."/>
            <person name="Ramirez L."/>
            <person name="Alfaro M."/>
            <person name="Sun H."/>
            <person name="Tritt A."/>
            <person name="Yoshinaga Y."/>
            <person name="Zwiers L.-H."/>
            <person name="Turgeon B."/>
            <person name="Goodwin S."/>
            <person name="Spatafora J."/>
            <person name="Crous P."/>
            <person name="Grigoriev I."/>
        </authorList>
    </citation>
    <scope>NUCLEOTIDE SEQUENCE</scope>
    <source>
        <strain evidence="8">CBS 122368</strain>
    </source>
</reference>
<name>A0A6A6IM31_9PLEO</name>
<feature type="compositionally biased region" description="Polar residues" evidence="6">
    <location>
        <begin position="106"/>
        <end position="120"/>
    </location>
</feature>
<gene>
    <name evidence="8" type="ORF">BU26DRAFT_591484</name>
</gene>
<dbReference type="InterPro" id="IPR051711">
    <property type="entry name" value="Stress_Response_Reg"/>
</dbReference>
<dbReference type="OrthoDB" id="4356994at2759"/>
<dbReference type="GO" id="GO:0005634">
    <property type="term" value="C:nucleus"/>
    <property type="evidence" value="ECO:0007669"/>
    <property type="project" value="UniProtKB-SubCell"/>
</dbReference>
<organism evidence="8 9">
    <name type="scientific">Trematosphaeria pertusa</name>
    <dbReference type="NCBI Taxonomy" id="390896"/>
    <lineage>
        <taxon>Eukaryota</taxon>
        <taxon>Fungi</taxon>
        <taxon>Dikarya</taxon>
        <taxon>Ascomycota</taxon>
        <taxon>Pezizomycotina</taxon>
        <taxon>Dothideomycetes</taxon>
        <taxon>Pleosporomycetidae</taxon>
        <taxon>Pleosporales</taxon>
        <taxon>Massarineae</taxon>
        <taxon>Trematosphaeriaceae</taxon>
        <taxon>Trematosphaeria</taxon>
    </lineage>
</organism>
<dbReference type="PANTHER" id="PTHR47540">
    <property type="entry name" value="THIAMINE REPRESSIBLE GENES REGULATORY PROTEIN THI5"/>
    <property type="match status" value="1"/>
</dbReference>
<feature type="compositionally biased region" description="Basic and acidic residues" evidence="6">
    <location>
        <begin position="7"/>
        <end position="21"/>
    </location>
</feature>
<dbReference type="CDD" id="cd00067">
    <property type="entry name" value="GAL4"/>
    <property type="match status" value="1"/>
</dbReference>
<keyword evidence="2" id="KW-0805">Transcription regulation</keyword>
<dbReference type="RefSeq" id="XP_033685604.1">
    <property type="nucleotide sequence ID" value="XM_033834802.1"/>
</dbReference>
<dbReference type="Gene3D" id="4.10.240.10">
    <property type="entry name" value="Zn(2)-C6 fungal-type DNA-binding domain"/>
    <property type="match status" value="1"/>
</dbReference>
<evidence type="ECO:0000256" key="4">
    <source>
        <dbReference type="ARBA" id="ARBA00023163"/>
    </source>
</evidence>
<keyword evidence="4" id="KW-0804">Transcription</keyword>
<evidence type="ECO:0000256" key="5">
    <source>
        <dbReference type="ARBA" id="ARBA00023242"/>
    </source>
</evidence>
<keyword evidence="3" id="KW-0238">DNA-binding</keyword>